<reference evidence="1 2" key="2">
    <citation type="journal article" date="2022" name="Mol. Ecol. Resour.">
        <title>The genomes of chicory, endive, great burdock and yacon provide insights into Asteraceae paleo-polyploidization history and plant inulin production.</title>
        <authorList>
            <person name="Fan W."/>
            <person name="Wang S."/>
            <person name="Wang H."/>
            <person name="Wang A."/>
            <person name="Jiang F."/>
            <person name="Liu H."/>
            <person name="Zhao H."/>
            <person name="Xu D."/>
            <person name="Zhang Y."/>
        </authorList>
    </citation>
    <scope>NUCLEOTIDE SEQUENCE [LARGE SCALE GENOMIC DNA]</scope>
    <source>
        <strain evidence="2">cv. Yunnan</strain>
        <tissue evidence="1">Leaves</tissue>
    </source>
</reference>
<organism evidence="1 2">
    <name type="scientific">Smallanthus sonchifolius</name>
    <dbReference type="NCBI Taxonomy" id="185202"/>
    <lineage>
        <taxon>Eukaryota</taxon>
        <taxon>Viridiplantae</taxon>
        <taxon>Streptophyta</taxon>
        <taxon>Embryophyta</taxon>
        <taxon>Tracheophyta</taxon>
        <taxon>Spermatophyta</taxon>
        <taxon>Magnoliopsida</taxon>
        <taxon>eudicotyledons</taxon>
        <taxon>Gunneridae</taxon>
        <taxon>Pentapetalae</taxon>
        <taxon>asterids</taxon>
        <taxon>campanulids</taxon>
        <taxon>Asterales</taxon>
        <taxon>Asteraceae</taxon>
        <taxon>Asteroideae</taxon>
        <taxon>Heliantheae alliance</taxon>
        <taxon>Millerieae</taxon>
        <taxon>Smallanthus</taxon>
    </lineage>
</organism>
<keyword evidence="2" id="KW-1185">Reference proteome</keyword>
<name>A0ACB9FZV0_9ASTR</name>
<sequence length="130" mass="14246">MGTQTMGSNGEGKKSMWDGLSRQGSLYNLTLDEVQQQLGDLGKPFSSMNLDELLKSVYIAEANQGVSSNPPNYTELTQLDSGVRKKTADEVCTFSNVFLVVSPVSSSNPEPICETPRILRDQPLIFSTRI</sequence>
<reference evidence="2" key="1">
    <citation type="journal article" date="2022" name="Mol. Ecol. Resour.">
        <title>The genomes of chicory, endive, great burdock and yacon provide insights into Asteraceae palaeo-polyploidization history and plant inulin production.</title>
        <authorList>
            <person name="Fan W."/>
            <person name="Wang S."/>
            <person name="Wang H."/>
            <person name="Wang A."/>
            <person name="Jiang F."/>
            <person name="Liu H."/>
            <person name="Zhao H."/>
            <person name="Xu D."/>
            <person name="Zhang Y."/>
        </authorList>
    </citation>
    <scope>NUCLEOTIDE SEQUENCE [LARGE SCALE GENOMIC DNA]</scope>
    <source>
        <strain evidence="2">cv. Yunnan</strain>
    </source>
</reference>
<evidence type="ECO:0000313" key="2">
    <source>
        <dbReference type="Proteomes" id="UP001056120"/>
    </source>
</evidence>
<accession>A0ACB9FZV0</accession>
<comment type="caution">
    <text evidence="1">The sequence shown here is derived from an EMBL/GenBank/DDBJ whole genome shotgun (WGS) entry which is preliminary data.</text>
</comment>
<dbReference type="EMBL" id="CM042032">
    <property type="protein sequence ID" value="KAI3776097.1"/>
    <property type="molecule type" value="Genomic_DNA"/>
</dbReference>
<protein>
    <submittedName>
        <fullName evidence="1">Uncharacterized protein</fullName>
    </submittedName>
</protein>
<dbReference type="Proteomes" id="UP001056120">
    <property type="component" value="Linkage Group LG15"/>
</dbReference>
<proteinExistence type="predicted"/>
<evidence type="ECO:0000313" key="1">
    <source>
        <dbReference type="EMBL" id="KAI3776097.1"/>
    </source>
</evidence>
<gene>
    <name evidence="1" type="ORF">L1987_45860</name>
</gene>